<reference evidence="6 7" key="1">
    <citation type="journal article" date="2020" name="IScience">
        <title>Genome Sequencing of the Endangered Kingdonia uniflora (Circaeasteraceae, Ranunculales) Reveals Potential Mechanisms of Evolutionary Specialization.</title>
        <authorList>
            <person name="Sun Y."/>
            <person name="Deng T."/>
            <person name="Zhang A."/>
            <person name="Moore M.J."/>
            <person name="Landis J.B."/>
            <person name="Lin N."/>
            <person name="Zhang H."/>
            <person name="Zhang X."/>
            <person name="Huang J."/>
            <person name="Zhang X."/>
            <person name="Sun H."/>
            <person name="Wang H."/>
        </authorList>
    </citation>
    <scope>NUCLEOTIDE SEQUENCE [LARGE SCALE GENOMIC DNA]</scope>
    <source>
        <strain evidence="6">TB1705</strain>
        <tissue evidence="6">Leaf</tissue>
    </source>
</reference>
<evidence type="ECO:0000313" key="6">
    <source>
        <dbReference type="EMBL" id="KAF6166703.1"/>
    </source>
</evidence>
<dbReference type="OrthoDB" id="10264655at2759"/>
<dbReference type="Gene3D" id="1.10.472.10">
    <property type="entry name" value="Cyclin-like"/>
    <property type="match status" value="2"/>
</dbReference>
<organism evidence="6 7">
    <name type="scientific">Kingdonia uniflora</name>
    <dbReference type="NCBI Taxonomy" id="39325"/>
    <lineage>
        <taxon>Eukaryota</taxon>
        <taxon>Viridiplantae</taxon>
        <taxon>Streptophyta</taxon>
        <taxon>Embryophyta</taxon>
        <taxon>Tracheophyta</taxon>
        <taxon>Spermatophyta</taxon>
        <taxon>Magnoliopsida</taxon>
        <taxon>Ranunculales</taxon>
        <taxon>Circaeasteraceae</taxon>
        <taxon>Kingdonia</taxon>
    </lineage>
</organism>
<feature type="compositionally biased region" description="Basic and acidic residues" evidence="4">
    <location>
        <begin position="288"/>
        <end position="303"/>
    </location>
</feature>
<proteinExistence type="inferred from homology"/>
<dbReference type="SUPFAM" id="SSF47954">
    <property type="entry name" value="Cyclin-like"/>
    <property type="match status" value="2"/>
</dbReference>
<dbReference type="Pfam" id="PF00134">
    <property type="entry name" value="Cyclin_N"/>
    <property type="match status" value="1"/>
</dbReference>
<dbReference type="InterPro" id="IPR043198">
    <property type="entry name" value="Cyclin/Ssn8"/>
</dbReference>
<feature type="domain" description="Cyclin-like" evidence="5">
    <location>
        <begin position="64"/>
        <end position="166"/>
    </location>
</feature>
<dbReference type="PANTHER" id="PTHR10026">
    <property type="entry name" value="CYCLIN"/>
    <property type="match status" value="1"/>
</dbReference>
<dbReference type="Proteomes" id="UP000541444">
    <property type="component" value="Unassembled WGS sequence"/>
</dbReference>
<dbReference type="SMART" id="SM00385">
    <property type="entry name" value="CYCLIN"/>
    <property type="match status" value="2"/>
</dbReference>
<evidence type="ECO:0000256" key="4">
    <source>
        <dbReference type="SAM" id="MobiDB-lite"/>
    </source>
</evidence>
<sequence>MTTSGNGFLQANDSHMISQAILEGFQCFSPKWYFTRKEIEENSPSRKDGIILRKETHLRSLYCSFLQDLGIKLKVPQLTIATSMVLCHRFYLCQSHAKNEWQTIASASMFLSCKVEETPRKMKDVVVVAYETIYRRDPAASQRMKQKDVYEKQKELVVIGERLLLGTVAFDLNIQHPYKPLVSALKRLQISDNNIAKVAWNFVNDWLCTTLCLQYKPHYIAAGSMYLAAKLHKFKLPSEKGKVWWLQFDVTPNQLEEVLQQMVMLLEQNKKPAVPPSHNKPAQAKTAANERPESPPLHDKVTQAKDAVKEIQPITESRALGGSVVSSDSCGFSVPATTSDSRLLCEPVTTSNICDQSGTNTISVSCVQSGPITTRDLRHRGDQVCNQGQVSMTTSDSCVLSVSITTPDSCALSRSVTTDNSCVLSVPIATSDPRHGIDEETCDDCKEILPYQTSDCGSSHSVVEDGDRSSEAEGQALTTVQSNQAVSCNIVAISVGLSEIDKDRIRQALKRRKFNKVADSKTLVVANDEDKEGDTWIERELESGIEVEYSPSAKRQRLV</sequence>
<dbReference type="InterPro" id="IPR013763">
    <property type="entry name" value="Cyclin-like_dom"/>
</dbReference>
<keyword evidence="1 3" id="KW-0195">Cyclin</keyword>
<dbReference type="InterPro" id="IPR006671">
    <property type="entry name" value="Cyclin_N"/>
</dbReference>
<name>A0A7J7NI04_9MAGN</name>
<comment type="similarity">
    <text evidence="2">Belongs to the cyclin family. Cyclin T subfamily.</text>
</comment>
<dbReference type="EMBL" id="JACGCM010000786">
    <property type="protein sequence ID" value="KAF6166703.1"/>
    <property type="molecule type" value="Genomic_DNA"/>
</dbReference>
<feature type="domain" description="Cyclin-like" evidence="5">
    <location>
        <begin position="179"/>
        <end position="264"/>
    </location>
</feature>
<protein>
    <recommendedName>
        <fullName evidence="5">Cyclin-like domain-containing protein</fullName>
    </recommendedName>
</protein>
<dbReference type="GO" id="GO:0006357">
    <property type="term" value="P:regulation of transcription by RNA polymerase II"/>
    <property type="evidence" value="ECO:0007669"/>
    <property type="project" value="InterPro"/>
</dbReference>
<dbReference type="Pfam" id="PF21797">
    <property type="entry name" value="CycT2-like_C"/>
    <property type="match status" value="1"/>
</dbReference>
<gene>
    <name evidence="6" type="ORF">GIB67_005565</name>
</gene>
<evidence type="ECO:0000256" key="2">
    <source>
        <dbReference type="ARBA" id="ARBA00061204"/>
    </source>
</evidence>
<dbReference type="InterPro" id="IPR036915">
    <property type="entry name" value="Cyclin-like_sf"/>
</dbReference>
<accession>A0A7J7NI04</accession>
<dbReference type="AlphaFoldDB" id="A0A7J7NI04"/>
<dbReference type="FunFam" id="1.10.472.10:FF:000081">
    <property type="entry name" value="Cyclin family protein"/>
    <property type="match status" value="1"/>
</dbReference>
<comment type="caution">
    <text evidence="6">The sequence shown here is derived from an EMBL/GenBank/DDBJ whole genome shotgun (WGS) entry which is preliminary data.</text>
</comment>
<dbReference type="GO" id="GO:0016538">
    <property type="term" value="F:cyclin-dependent protein serine/threonine kinase regulator activity"/>
    <property type="evidence" value="ECO:0007669"/>
    <property type="project" value="InterPro"/>
</dbReference>
<evidence type="ECO:0000259" key="5">
    <source>
        <dbReference type="SMART" id="SM00385"/>
    </source>
</evidence>
<evidence type="ECO:0000256" key="1">
    <source>
        <dbReference type="ARBA" id="ARBA00023127"/>
    </source>
</evidence>
<keyword evidence="7" id="KW-1185">Reference proteome</keyword>
<evidence type="ECO:0000256" key="3">
    <source>
        <dbReference type="RuleBase" id="RU000383"/>
    </source>
</evidence>
<feature type="region of interest" description="Disordered" evidence="4">
    <location>
        <begin position="271"/>
        <end position="303"/>
    </location>
</feature>
<dbReference type="CDD" id="cd20588">
    <property type="entry name" value="CYCLIN_AcCycT_rpt2"/>
    <property type="match status" value="1"/>
</dbReference>
<evidence type="ECO:0000313" key="7">
    <source>
        <dbReference type="Proteomes" id="UP000541444"/>
    </source>
</evidence>